<dbReference type="HOGENOM" id="CLU_3312695_0_0_3"/>
<accession>A0A0F6RKF2</accession>
<protein>
    <submittedName>
        <fullName evidence="1">Uncharacterized protein</fullName>
    </submittedName>
</protein>
<organism evidence="1 2">
    <name type="scientific">Microcystis aeruginosa NIES-2549</name>
    <dbReference type="NCBI Taxonomy" id="1641812"/>
    <lineage>
        <taxon>Bacteria</taxon>
        <taxon>Bacillati</taxon>
        <taxon>Cyanobacteriota</taxon>
        <taxon>Cyanophyceae</taxon>
        <taxon>Oscillatoriophycideae</taxon>
        <taxon>Chroococcales</taxon>
        <taxon>Microcystaceae</taxon>
        <taxon>Microcystis</taxon>
    </lineage>
</organism>
<dbReference type="AlphaFoldDB" id="A0A0F6RKF2"/>
<dbReference type="PATRIC" id="fig|1641812.3.peg.1450"/>
<evidence type="ECO:0000313" key="2">
    <source>
        <dbReference type="Proteomes" id="UP000034103"/>
    </source>
</evidence>
<dbReference type="EMBL" id="CP011304">
    <property type="protein sequence ID" value="AKE63760.1"/>
    <property type="molecule type" value="Genomic_DNA"/>
</dbReference>
<gene>
    <name evidence="1" type="ORF">MYAER_1404</name>
</gene>
<dbReference type="Proteomes" id="UP000034103">
    <property type="component" value="Chromosome"/>
</dbReference>
<name>A0A0F6RKF2_MICAE</name>
<reference evidence="1 2" key="1">
    <citation type="journal article" date="2015" name="Genome Announc.">
        <title>Complete Genome Sequence of Microcystis aeruginosa NIES-2549, a Bloom-Forming Cyanobacterium from Lake Kasumigaura, Japan.</title>
        <authorList>
            <person name="Yamaguchi H."/>
            <person name="Suzuki S."/>
            <person name="Tanabe Y."/>
            <person name="Osana Y."/>
            <person name="Shimura Y."/>
            <person name="Ishida K."/>
            <person name="Kawachi M."/>
        </authorList>
    </citation>
    <scope>NUCLEOTIDE SEQUENCE [LARGE SCALE GENOMIC DNA]</scope>
    <source>
        <strain evidence="1 2">NIES-2549</strain>
    </source>
</reference>
<sequence>MFAHLEIFITKISLFEYLLEIGQPYILIYQLFCPIAVHW</sequence>
<proteinExistence type="predicted"/>
<evidence type="ECO:0000313" key="1">
    <source>
        <dbReference type="EMBL" id="AKE63760.1"/>
    </source>
</evidence>